<dbReference type="Proteomes" id="UP001523392">
    <property type="component" value="Unassembled WGS sequence"/>
</dbReference>
<dbReference type="Gene3D" id="3.30.70.100">
    <property type="match status" value="1"/>
</dbReference>
<dbReference type="InterPro" id="IPR010753">
    <property type="entry name" value="DUF1330"/>
</dbReference>
<dbReference type="InterPro" id="IPR011008">
    <property type="entry name" value="Dimeric_a/b-barrel"/>
</dbReference>
<dbReference type="EMBL" id="JAFIRR010000207">
    <property type="protein sequence ID" value="MCO6419597.1"/>
    <property type="molecule type" value="Genomic_DNA"/>
</dbReference>
<comment type="caution">
    <text evidence="2">The sequence shown here is derived from an EMBL/GenBank/DDBJ whole genome shotgun (WGS) entry which is preliminary data.</text>
</comment>
<keyword evidence="3" id="KW-1185">Reference proteome</keyword>
<evidence type="ECO:0000259" key="1">
    <source>
        <dbReference type="Pfam" id="PF07045"/>
    </source>
</evidence>
<dbReference type="PANTHER" id="PTHR41521:SF4">
    <property type="entry name" value="BLR0684 PROTEIN"/>
    <property type="match status" value="1"/>
</dbReference>
<feature type="domain" description="DUF1330" evidence="1">
    <location>
        <begin position="3"/>
        <end position="54"/>
    </location>
</feature>
<accession>A0ABT1DDC0</accession>
<gene>
    <name evidence="2" type="ORF">JYK14_26025</name>
</gene>
<name>A0ABT1DDC0_9PROT</name>
<dbReference type="PANTHER" id="PTHR41521">
    <property type="match status" value="1"/>
</dbReference>
<organism evidence="2 3">
    <name type="scientific">Siccirubricoccus soli</name>
    <dbReference type="NCBI Taxonomy" id="2899147"/>
    <lineage>
        <taxon>Bacteria</taxon>
        <taxon>Pseudomonadati</taxon>
        <taxon>Pseudomonadota</taxon>
        <taxon>Alphaproteobacteria</taxon>
        <taxon>Acetobacterales</taxon>
        <taxon>Roseomonadaceae</taxon>
        <taxon>Siccirubricoccus</taxon>
    </lineage>
</organism>
<evidence type="ECO:0000313" key="2">
    <source>
        <dbReference type="EMBL" id="MCO6419597.1"/>
    </source>
</evidence>
<protein>
    <submittedName>
        <fullName evidence="2">DUF1330 domain-containing protein</fullName>
    </submittedName>
</protein>
<dbReference type="SUPFAM" id="SSF54909">
    <property type="entry name" value="Dimeric alpha+beta barrel"/>
    <property type="match status" value="1"/>
</dbReference>
<proteinExistence type="predicted"/>
<evidence type="ECO:0000313" key="3">
    <source>
        <dbReference type="Proteomes" id="UP001523392"/>
    </source>
</evidence>
<dbReference type="Pfam" id="PF07045">
    <property type="entry name" value="DUF1330"/>
    <property type="match status" value="1"/>
</dbReference>
<reference evidence="2 3" key="1">
    <citation type="submission" date="2021-12" db="EMBL/GenBank/DDBJ databases">
        <title>Siccirubricoccus leaddurans sp. nov., a high concentration Zn2+ tolerance bacterium.</title>
        <authorList>
            <person name="Cao Y."/>
        </authorList>
    </citation>
    <scope>NUCLEOTIDE SEQUENCE [LARGE SCALE GENOMIC DNA]</scope>
    <source>
        <strain evidence="2 3">KC 17139</strain>
    </source>
</reference>
<sequence>MTPLEGAPVFARMVVLEFPDMAKLRGFYDSAEYAPLIALRQAASEGDVAIVEGYRG</sequence>